<organism evidence="4">
    <name type="scientific">Cupriavidus pinatubonensis (strain JMP 134 / LMG 1197)</name>
    <name type="common">Cupriavidus necator (strain JMP 134)</name>
    <dbReference type="NCBI Taxonomy" id="264198"/>
    <lineage>
        <taxon>Bacteria</taxon>
        <taxon>Pseudomonadati</taxon>
        <taxon>Pseudomonadota</taxon>
        <taxon>Betaproteobacteria</taxon>
        <taxon>Burkholderiales</taxon>
        <taxon>Burkholderiaceae</taxon>
        <taxon>Cupriavidus</taxon>
    </lineage>
</organism>
<dbReference type="FunFam" id="3.40.50.720:FF:000084">
    <property type="entry name" value="Short-chain dehydrogenase reductase"/>
    <property type="match status" value="1"/>
</dbReference>
<dbReference type="PROSITE" id="PS00061">
    <property type="entry name" value="ADH_SHORT"/>
    <property type="match status" value="1"/>
</dbReference>
<evidence type="ECO:0000256" key="2">
    <source>
        <dbReference type="ARBA" id="ARBA00023002"/>
    </source>
</evidence>
<proteinExistence type="inferred from homology"/>
<dbReference type="HOGENOM" id="CLU_010194_2_10_4"/>
<dbReference type="EMBL" id="CP000091">
    <property type="protein sequence ID" value="AAZ63206.1"/>
    <property type="molecule type" value="Genomic_DNA"/>
</dbReference>
<protein>
    <submittedName>
        <fullName evidence="4">Short-chain dehydrogenase/reductase SDR</fullName>
    </submittedName>
</protein>
<gene>
    <name evidence="4" type="ordered locus">Reut_B3848</name>
</gene>
<evidence type="ECO:0000256" key="1">
    <source>
        <dbReference type="ARBA" id="ARBA00006484"/>
    </source>
</evidence>
<dbReference type="SUPFAM" id="SSF51735">
    <property type="entry name" value="NAD(P)-binding Rossmann-fold domains"/>
    <property type="match status" value="1"/>
</dbReference>
<dbReference type="PANTHER" id="PTHR43669">
    <property type="entry name" value="5-KETO-D-GLUCONATE 5-REDUCTASE"/>
    <property type="match status" value="1"/>
</dbReference>
<keyword evidence="2" id="KW-0560">Oxidoreductase</keyword>
<dbReference type="InterPro" id="IPR020904">
    <property type="entry name" value="Sc_DH/Rdtase_CS"/>
</dbReference>
<dbReference type="CDD" id="cd05233">
    <property type="entry name" value="SDR_c"/>
    <property type="match status" value="1"/>
</dbReference>
<dbReference type="Pfam" id="PF00106">
    <property type="entry name" value="adh_short"/>
    <property type="match status" value="1"/>
</dbReference>
<evidence type="ECO:0000313" key="4">
    <source>
        <dbReference type="EMBL" id="AAZ63206.1"/>
    </source>
</evidence>
<dbReference type="PRINTS" id="PR00081">
    <property type="entry name" value="GDHRDH"/>
</dbReference>
<name>Q46UH8_CUPPJ</name>
<reference evidence="4" key="1">
    <citation type="submission" date="2005-08" db="EMBL/GenBank/DDBJ databases">
        <title>Complete sequence of chromosome 2 of Ralstonia eutropha JMP134.</title>
        <authorList>
            <person name="Copeland A."/>
            <person name="Lucas S."/>
            <person name="Lapidus A."/>
            <person name="Barry K."/>
            <person name="Detter J.C."/>
            <person name="Glavina T."/>
            <person name="Hammon N."/>
            <person name="Israni S."/>
            <person name="Pitluck S."/>
            <person name="Goltsman E."/>
            <person name="Martinez M."/>
            <person name="Schmutz J."/>
            <person name="Larimer F."/>
            <person name="Land M."/>
            <person name="Lykidis A."/>
            <person name="Richardson P."/>
        </authorList>
    </citation>
    <scope>NUCLEOTIDE SEQUENCE [LARGE SCALE GENOMIC DNA]</scope>
    <source>
        <strain evidence="4">JMP134</strain>
    </source>
</reference>
<dbReference type="eggNOG" id="COG1028">
    <property type="taxonomic scope" value="Bacteria"/>
</dbReference>
<dbReference type="InterPro" id="IPR002347">
    <property type="entry name" value="SDR_fam"/>
</dbReference>
<dbReference type="PRINTS" id="PR00080">
    <property type="entry name" value="SDRFAMILY"/>
</dbReference>
<dbReference type="AlphaFoldDB" id="Q46UH8"/>
<sequence>MLPHCNANQTETLTMSQIDPNLLKDKVAVITGAGRGIGRAIAMAYASAGAAVVCSGRGEADIAQTAAMIREAGGRAIAQTADVADYESVKTLFQRASDAFGGVDIVVANAGVALEQRRIADGDPALWRKTIDINLTGAYHTAHAAIAHLRRRGAGKIIMIGSGQRKRPAPGFSAYSCSKSGLWMLTQSLATELQEDNISVNELIPGPVRTDMTRDVPVPPGEWFKDPADVVPLALFLAGMPDVGPSAQSYSLMRRA</sequence>
<accession>Q46UH8</accession>
<dbReference type="KEGG" id="reu:Reut_B3848"/>
<comment type="similarity">
    <text evidence="1 3">Belongs to the short-chain dehydrogenases/reductases (SDR) family.</text>
</comment>
<dbReference type="STRING" id="264198.Reut_B3848"/>
<evidence type="ECO:0000256" key="3">
    <source>
        <dbReference type="RuleBase" id="RU000363"/>
    </source>
</evidence>
<dbReference type="PANTHER" id="PTHR43669:SF3">
    <property type="entry name" value="ALCOHOL DEHYDROGENASE, PUTATIVE (AFU_ORTHOLOGUE AFUA_3G03445)-RELATED"/>
    <property type="match status" value="1"/>
</dbReference>
<dbReference type="InterPro" id="IPR036291">
    <property type="entry name" value="NAD(P)-bd_dom_sf"/>
</dbReference>
<dbReference type="Gene3D" id="3.40.50.720">
    <property type="entry name" value="NAD(P)-binding Rossmann-like Domain"/>
    <property type="match status" value="1"/>
</dbReference>
<dbReference type="GO" id="GO:0016491">
    <property type="term" value="F:oxidoreductase activity"/>
    <property type="evidence" value="ECO:0007669"/>
    <property type="project" value="UniProtKB-KW"/>
</dbReference>